<feature type="transmembrane region" description="Helical" evidence="1">
    <location>
        <begin position="65"/>
        <end position="81"/>
    </location>
</feature>
<evidence type="ECO:0000256" key="1">
    <source>
        <dbReference type="SAM" id="Phobius"/>
    </source>
</evidence>
<keyword evidence="1" id="KW-0812">Transmembrane</keyword>
<proteinExistence type="predicted"/>
<keyword evidence="1" id="KW-1133">Transmembrane helix</keyword>
<organism evidence="2 3">
    <name type="scientific">Tetragenococcus halophilus subsp. halophilus</name>
    <dbReference type="NCBI Taxonomy" id="1513897"/>
    <lineage>
        <taxon>Bacteria</taxon>
        <taxon>Bacillati</taxon>
        <taxon>Bacillota</taxon>
        <taxon>Bacilli</taxon>
        <taxon>Lactobacillales</taxon>
        <taxon>Enterococcaceae</taxon>
        <taxon>Tetragenococcus</taxon>
    </lineage>
</organism>
<gene>
    <name evidence="2" type="ORF">TEHN7118_1554</name>
</gene>
<comment type="caution">
    <text evidence="2">The sequence shown here is derived from an EMBL/GenBank/DDBJ whole genome shotgun (WGS) entry which is preliminary data.</text>
</comment>
<keyword evidence="3" id="KW-1185">Reference proteome</keyword>
<dbReference type="EMBL" id="BDEC01000062">
    <property type="protein sequence ID" value="GBD68748.1"/>
    <property type="molecule type" value="Genomic_DNA"/>
</dbReference>
<evidence type="ECO:0000313" key="2">
    <source>
        <dbReference type="EMBL" id="GBD68748.1"/>
    </source>
</evidence>
<feature type="transmembrane region" description="Helical" evidence="1">
    <location>
        <begin position="38"/>
        <end position="59"/>
    </location>
</feature>
<evidence type="ECO:0000313" key="3">
    <source>
        <dbReference type="Proteomes" id="UP000236214"/>
    </source>
</evidence>
<reference evidence="2 3" key="1">
    <citation type="submission" date="2016-05" db="EMBL/GenBank/DDBJ databases">
        <title>Whole genome sequencing of Tetragenococcus halophilus subsp. halophilus NISL 7118.</title>
        <authorList>
            <person name="Shiwa Y."/>
            <person name="Nishimura I."/>
            <person name="Yoshikawa H."/>
            <person name="Koyama Y."/>
            <person name="Oguma T."/>
        </authorList>
    </citation>
    <scope>NUCLEOTIDE SEQUENCE [LARGE SCALE GENOMIC DNA]</scope>
    <source>
        <strain evidence="2 3">NISL 7118</strain>
    </source>
</reference>
<keyword evidence="1" id="KW-0472">Membrane</keyword>
<protein>
    <recommendedName>
        <fullName evidence="4">DUF5673 domain-containing protein</fullName>
    </recommendedName>
</protein>
<name>A0A2H6CUT7_TETHA</name>
<dbReference type="AlphaFoldDB" id="A0A2H6CUT7"/>
<evidence type="ECO:0008006" key="4">
    <source>
        <dbReference type="Google" id="ProtNLM"/>
    </source>
</evidence>
<dbReference type="Proteomes" id="UP000236214">
    <property type="component" value="Unassembled WGS sequence"/>
</dbReference>
<accession>A0A2H6CUT7</accession>
<feature type="transmembrane region" description="Helical" evidence="1">
    <location>
        <begin position="6"/>
        <end position="26"/>
    </location>
</feature>
<sequence>MVFTLTVFTLLFVAFTTVLYLFLFLVKKELIFTAKHQSLFSIFLPILLGIFAGSLFITTGTLDEVVRGVAASLAIISYAVNGRGIASDRFVIHPLDNRGIKFDEVDRVVLFRDEKKNEVKMNFFKFGLRGPLMKFSTPMDELVKFLSKHLKEGTPIDVVMEPNNK</sequence>